<dbReference type="OrthoDB" id="9793111at2"/>
<evidence type="ECO:0000256" key="9">
    <source>
        <dbReference type="ARBA" id="ARBA00022741"/>
    </source>
</evidence>
<evidence type="ECO:0000256" key="7">
    <source>
        <dbReference type="ARBA" id="ARBA00022619"/>
    </source>
</evidence>
<dbReference type="Pfam" id="PF00926">
    <property type="entry name" value="DHBP_synthase"/>
    <property type="match status" value="1"/>
</dbReference>
<dbReference type="SUPFAM" id="SSF55821">
    <property type="entry name" value="YrdC/RibB"/>
    <property type="match status" value="1"/>
</dbReference>
<evidence type="ECO:0000256" key="1">
    <source>
        <dbReference type="ARBA" id="ARBA00000141"/>
    </source>
</evidence>
<gene>
    <name evidence="16" type="ORF">SAMN04490239_7815</name>
</gene>
<evidence type="ECO:0000313" key="17">
    <source>
        <dbReference type="Proteomes" id="UP000183561"/>
    </source>
</evidence>
<evidence type="ECO:0000256" key="10">
    <source>
        <dbReference type="ARBA" id="ARBA00022801"/>
    </source>
</evidence>
<feature type="domain" description="GTP cyclohydrolase II" evidence="15">
    <location>
        <begin position="206"/>
        <end position="368"/>
    </location>
</feature>
<dbReference type="InterPro" id="IPR000926">
    <property type="entry name" value="RibA"/>
</dbReference>
<evidence type="ECO:0000256" key="14">
    <source>
        <dbReference type="SAM" id="MobiDB-lite"/>
    </source>
</evidence>
<dbReference type="PANTHER" id="PTHR21327:SF18">
    <property type="entry name" value="3,4-DIHYDROXY-2-BUTANONE 4-PHOSPHATE SYNTHASE"/>
    <property type="match status" value="1"/>
</dbReference>
<evidence type="ECO:0000256" key="8">
    <source>
        <dbReference type="ARBA" id="ARBA00022723"/>
    </source>
</evidence>
<comment type="catalytic activity">
    <reaction evidence="1">
        <text>D-ribulose 5-phosphate = (2S)-2-hydroxy-3-oxobutyl phosphate + formate + H(+)</text>
        <dbReference type="Rhea" id="RHEA:18457"/>
        <dbReference type="ChEBI" id="CHEBI:15378"/>
        <dbReference type="ChEBI" id="CHEBI:15740"/>
        <dbReference type="ChEBI" id="CHEBI:58121"/>
        <dbReference type="ChEBI" id="CHEBI:58830"/>
        <dbReference type="EC" id="4.1.99.12"/>
    </reaction>
</comment>
<keyword evidence="17" id="KW-1185">Reference proteome</keyword>
<evidence type="ECO:0000313" key="16">
    <source>
        <dbReference type="EMBL" id="SED32570.1"/>
    </source>
</evidence>
<dbReference type="GO" id="GO:0008686">
    <property type="term" value="F:3,4-dihydroxy-2-butanone-4-phosphate synthase activity"/>
    <property type="evidence" value="ECO:0007669"/>
    <property type="project" value="UniProtKB-EC"/>
</dbReference>
<keyword evidence="7" id="KW-0686">Riboflavin biosynthesis</keyword>
<dbReference type="SUPFAM" id="SSF142695">
    <property type="entry name" value="RibA-like"/>
    <property type="match status" value="1"/>
</dbReference>
<dbReference type="Pfam" id="PF00925">
    <property type="entry name" value="GTP_cyclohydro2"/>
    <property type="match status" value="1"/>
</dbReference>
<evidence type="ECO:0000256" key="6">
    <source>
        <dbReference type="ARBA" id="ARBA00005520"/>
    </source>
</evidence>
<dbReference type="InterPro" id="IPR036144">
    <property type="entry name" value="RibA-like_sf"/>
</dbReference>
<keyword evidence="10 16" id="KW-0378">Hydrolase</keyword>
<comment type="similarity">
    <text evidence="6">In the N-terminal section; belongs to the DHBP synthase family.</text>
</comment>
<reference evidence="17" key="1">
    <citation type="submission" date="2016-10" db="EMBL/GenBank/DDBJ databases">
        <authorList>
            <person name="Varghese N."/>
            <person name="Submissions S."/>
        </authorList>
    </citation>
    <scope>NUCLEOTIDE SEQUENCE [LARGE SCALE GENOMIC DNA]</scope>
    <source>
        <strain evidence="17">DSM 44498</strain>
    </source>
</reference>
<dbReference type="Gene3D" id="3.40.50.10990">
    <property type="entry name" value="GTP cyclohydrolase II"/>
    <property type="match status" value="1"/>
</dbReference>
<evidence type="ECO:0000256" key="2">
    <source>
        <dbReference type="ARBA" id="ARBA00001947"/>
    </source>
</evidence>
<evidence type="ECO:0000256" key="11">
    <source>
        <dbReference type="ARBA" id="ARBA00022833"/>
    </source>
</evidence>
<dbReference type="InterPro" id="IPR000422">
    <property type="entry name" value="DHBP_synthase_RibB"/>
</dbReference>
<sequence>MNTVEQCLEQLRAGKPILVLDDETRQNEADLVMAAQFVTTQNAAYFLRHTSGFFCVAMPAERTRALGLPLMVGDPDNPLGTAFTVSVDAATGTSTGISAADRARTIRLLANRETVDTDLTRPGHVLPLRARDGGVLTRPGHTEAAVDLCTLAGLSPVGLICTVTSADKRDMLRGDAVRAFAVREGVPVVTIEQLVNYRRRTLSIERCAEAAVPTDHGTSTAIVYRSTNGVEHLAMVFGDPAGTTALTRVHSECLIGDVLGSRRCDCGAQRAAALERIAQAGAGVLLYLRGHEGRGIGLAAKIAAYQLQDHLGLDTVDAHLRLGLPVDTRDYAAAILRDLRIDRINLLSNNPAKAAGLAAAGITIAGTTPLDIAPNDHNTHNLATKRDRLAHNLMRTTLTAPRTQPRRRTGGFDRPSSISIPGGT</sequence>
<evidence type="ECO:0000256" key="5">
    <source>
        <dbReference type="ARBA" id="ARBA00004904"/>
    </source>
</evidence>
<dbReference type="NCBIfam" id="TIGR00506">
    <property type="entry name" value="ribB"/>
    <property type="match status" value="1"/>
</dbReference>
<comment type="cofactor">
    <cofactor evidence="2">
        <name>Zn(2+)</name>
        <dbReference type="ChEBI" id="CHEBI:29105"/>
    </cofactor>
</comment>
<dbReference type="GO" id="GO:0046872">
    <property type="term" value="F:metal ion binding"/>
    <property type="evidence" value="ECO:0007669"/>
    <property type="project" value="UniProtKB-KW"/>
</dbReference>
<accession>A0A1H4ZT95</accession>
<dbReference type="UniPathway" id="UPA00275">
    <property type="reaction ID" value="UER00399"/>
</dbReference>
<dbReference type="InterPro" id="IPR032677">
    <property type="entry name" value="GTP_cyclohydro_II"/>
</dbReference>
<dbReference type="RefSeq" id="WP_083395810.1">
    <property type="nucleotide sequence ID" value="NZ_FNSV01000005.1"/>
</dbReference>
<dbReference type="GO" id="GO:0005525">
    <property type="term" value="F:GTP binding"/>
    <property type="evidence" value="ECO:0007669"/>
    <property type="project" value="UniProtKB-KW"/>
</dbReference>
<dbReference type="CDD" id="cd00641">
    <property type="entry name" value="GTP_cyclohydro2"/>
    <property type="match status" value="1"/>
</dbReference>
<evidence type="ECO:0000256" key="3">
    <source>
        <dbReference type="ARBA" id="ARBA00002284"/>
    </source>
</evidence>
<dbReference type="PANTHER" id="PTHR21327">
    <property type="entry name" value="GTP CYCLOHYDROLASE II-RELATED"/>
    <property type="match status" value="1"/>
</dbReference>
<dbReference type="Gene3D" id="3.90.870.10">
    <property type="entry name" value="DHBP synthase"/>
    <property type="match status" value="1"/>
</dbReference>
<comment type="pathway">
    <text evidence="4">Cofactor biosynthesis; riboflavin biosynthesis; 5-amino-6-(D-ribitylamino)uracil from GTP: step 1/4.</text>
</comment>
<comment type="function">
    <text evidence="3">Catalyzes the conversion of D-ribulose 5-phosphate to formate and 3,4-dihydroxy-2-butanone 4-phosphate.</text>
</comment>
<dbReference type="Proteomes" id="UP000183561">
    <property type="component" value="Unassembled WGS sequence"/>
</dbReference>
<protein>
    <submittedName>
        <fullName evidence="16">3,4-dihydroxy 2-butanone 4-phosphate synthase / GTP cyclohydrolase II</fullName>
    </submittedName>
</protein>
<keyword evidence="9" id="KW-0547">Nucleotide-binding</keyword>
<dbReference type="AlphaFoldDB" id="A0A1H4ZT95"/>
<feature type="region of interest" description="Disordered" evidence="14">
    <location>
        <begin position="398"/>
        <end position="424"/>
    </location>
</feature>
<proteinExistence type="inferred from homology"/>
<evidence type="ECO:0000259" key="15">
    <source>
        <dbReference type="Pfam" id="PF00925"/>
    </source>
</evidence>
<dbReference type="GO" id="GO:0005829">
    <property type="term" value="C:cytosol"/>
    <property type="evidence" value="ECO:0007669"/>
    <property type="project" value="TreeGrafter"/>
</dbReference>
<dbReference type="GO" id="GO:0003935">
    <property type="term" value="F:GTP cyclohydrolase II activity"/>
    <property type="evidence" value="ECO:0007669"/>
    <property type="project" value="UniProtKB-EC"/>
</dbReference>
<dbReference type="GO" id="GO:0009231">
    <property type="term" value="P:riboflavin biosynthetic process"/>
    <property type="evidence" value="ECO:0007669"/>
    <property type="project" value="UniProtKB-UniPathway"/>
</dbReference>
<evidence type="ECO:0000256" key="4">
    <source>
        <dbReference type="ARBA" id="ARBA00004853"/>
    </source>
</evidence>
<keyword evidence="8" id="KW-0479">Metal-binding</keyword>
<comment type="catalytic activity">
    <reaction evidence="13">
        <text>GTP + 4 H2O = 2,5-diamino-6-hydroxy-4-(5-phosphoribosylamino)-pyrimidine + formate + 2 phosphate + 3 H(+)</text>
        <dbReference type="Rhea" id="RHEA:23704"/>
        <dbReference type="ChEBI" id="CHEBI:15377"/>
        <dbReference type="ChEBI" id="CHEBI:15378"/>
        <dbReference type="ChEBI" id="CHEBI:15740"/>
        <dbReference type="ChEBI" id="CHEBI:37565"/>
        <dbReference type="ChEBI" id="CHEBI:43474"/>
        <dbReference type="ChEBI" id="CHEBI:58614"/>
        <dbReference type="EC" id="3.5.4.25"/>
    </reaction>
</comment>
<evidence type="ECO:0000256" key="12">
    <source>
        <dbReference type="ARBA" id="ARBA00023134"/>
    </source>
</evidence>
<dbReference type="InterPro" id="IPR017945">
    <property type="entry name" value="DHBP_synth_RibB-like_a/b_dom"/>
</dbReference>
<name>A0A1H4ZT95_9NOCA</name>
<dbReference type="PIRSF" id="PIRSF001259">
    <property type="entry name" value="RibA"/>
    <property type="match status" value="1"/>
</dbReference>
<dbReference type="EMBL" id="FNSV01000005">
    <property type="protein sequence ID" value="SED32570.1"/>
    <property type="molecule type" value="Genomic_DNA"/>
</dbReference>
<organism evidence="16 17">
    <name type="scientific">Rhodococcus koreensis</name>
    <dbReference type="NCBI Taxonomy" id="99653"/>
    <lineage>
        <taxon>Bacteria</taxon>
        <taxon>Bacillati</taxon>
        <taxon>Actinomycetota</taxon>
        <taxon>Actinomycetes</taxon>
        <taxon>Mycobacteriales</taxon>
        <taxon>Nocardiaceae</taxon>
        <taxon>Rhodococcus</taxon>
    </lineage>
</organism>
<dbReference type="NCBIfam" id="NF001591">
    <property type="entry name" value="PRK00393.1"/>
    <property type="match status" value="1"/>
</dbReference>
<comment type="pathway">
    <text evidence="5">Cofactor biosynthesis; riboflavin biosynthesis; 2-hydroxy-3-oxobutyl phosphate from D-ribulose 5-phosphate: step 1/1.</text>
</comment>
<keyword evidence="12" id="KW-0342">GTP-binding</keyword>
<keyword evidence="11" id="KW-0862">Zinc</keyword>
<evidence type="ECO:0000256" key="13">
    <source>
        <dbReference type="ARBA" id="ARBA00049295"/>
    </source>
</evidence>